<reference evidence="3" key="1">
    <citation type="submission" date="2021-01" db="EMBL/GenBank/DDBJ databases">
        <authorList>
            <consortium name="Genoscope - CEA"/>
            <person name="William W."/>
        </authorList>
    </citation>
    <scope>NUCLEOTIDE SEQUENCE</scope>
</reference>
<accession>A0A8S1VI84</accession>
<evidence type="ECO:0000256" key="2">
    <source>
        <dbReference type="SAM" id="MobiDB-lite"/>
    </source>
</evidence>
<feature type="coiled-coil region" evidence="1">
    <location>
        <begin position="91"/>
        <end position="157"/>
    </location>
</feature>
<sequence>MSQINESLIEAPLKSLLEDILFYLEGYLEGQSDLKIIENQLKDYDTLPGLVQIIGTVFKTLMRKVEKKMSFLKFNLNDNSFNQSYHAGEEYEKLEQIIQKYEAEIRGHISIEQQLKLFNDSLLQEIEDLDKSHKETIEQLNKKIDTLKKDLGKSTESYRQLIKEKEQLRESVDYQHILHTDSELCYSDHRFKRVDYSSEYPASIANLHLQNSIRQSPPLKSQSQHQKCGKFNNQIQRRSSIQEQDLYAKYNQKLKQHSQSITQRSQIIQASQYLIKGGIANNSQNTKKNTINAIFDICNAQKQKSSQRNKSQGNNSKQGGSNSQNPINSNHKTGPHKMITDTSKTNEAIQRLLKLK</sequence>
<proteinExistence type="predicted"/>
<gene>
    <name evidence="3" type="ORF">PPENT_87.1.T0630071</name>
</gene>
<evidence type="ECO:0000313" key="4">
    <source>
        <dbReference type="Proteomes" id="UP000689195"/>
    </source>
</evidence>
<dbReference type="OrthoDB" id="298972at2759"/>
<keyword evidence="1" id="KW-0175">Coiled coil</keyword>
<dbReference type="AlphaFoldDB" id="A0A8S1VI84"/>
<comment type="caution">
    <text evidence="3">The sequence shown here is derived from an EMBL/GenBank/DDBJ whole genome shotgun (WGS) entry which is preliminary data.</text>
</comment>
<dbReference type="EMBL" id="CAJJDO010000063">
    <property type="protein sequence ID" value="CAD8175469.1"/>
    <property type="molecule type" value="Genomic_DNA"/>
</dbReference>
<protein>
    <submittedName>
        <fullName evidence="3">Uncharacterized protein</fullName>
    </submittedName>
</protein>
<dbReference type="Proteomes" id="UP000689195">
    <property type="component" value="Unassembled WGS sequence"/>
</dbReference>
<keyword evidence="4" id="KW-1185">Reference proteome</keyword>
<feature type="compositionally biased region" description="Low complexity" evidence="2">
    <location>
        <begin position="302"/>
        <end position="325"/>
    </location>
</feature>
<organism evidence="3 4">
    <name type="scientific">Paramecium pentaurelia</name>
    <dbReference type="NCBI Taxonomy" id="43138"/>
    <lineage>
        <taxon>Eukaryota</taxon>
        <taxon>Sar</taxon>
        <taxon>Alveolata</taxon>
        <taxon>Ciliophora</taxon>
        <taxon>Intramacronucleata</taxon>
        <taxon>Oligohymenophorea</taxon>
        <taxon>Peniculida</taxon>
        <taxon>Parameciidae</taxon>
        <taxon>Paramecium</taxon>
    </lineage>
</organism>
<evidence type="ECO:0000313" key="3">
    <source>
        <dbReference type="EMBL" id="CAD8175469.1"/>
    </source>
</evidence>
<evidence type="ECO:0000256" key="1">
    <source>
        <dbReference type="SAM" id="Coils"/>
    </source>
</evidence>
<name>A0A8S1VI84_9CILI</name>
<feature type="region of interest" description="Disordered" evidence="2">
    <location>
        <begin position="302"/>
        <end position="347"/>
    </location>
</feature>